<evidence type="ECO:0000256" key="3">
    <source>
        <dbReference type="ARBA" id="ARBA00023125"/>
    </source>
</evidence>
<dbReference type="InterPro" id="IPR002100">
    <property type="entry name" value="TF_MADSbox"/>
</dbReference>
<keyword evidence="8" id="KW-1185">Reference proteome</keyword>
<dbReference type="SUPFAM" id="SSF55455">
    <property type="entry name" value="SRF-like"/>
    <property type="match status" value="1"/>
</dbReference>
<accession>A0A830D9G2</accession>
<dbReference type="InterPro" id="IPR036879">
    <property type="entry name" value="TF_MADSbox_sf"/>
</dbReference>
<gene>
    <name evidence="7" type="ORF">PHJA_002933000</name>
</gene>
<evidence type="ECO:0000256" key="1">
    <source>
        <dbReference type="ARBA" id="ARBA00004123"/>
    </source>
</evidence>
<dbReference type="OrthoDB" id="913454at2759"/>
<dbReference type="PRINTS" id="PR00404">
    <property type="entry name" value="MADSDOMAIN"/>
</dbReference>
<organism evidence="7 8">
    <name type="scientific">Phtheirospermum japonicum</name>
    <dbReference type="NCBI Taxonomy" id="374723"/>
    <lineage>
        <taxon>Eukaryota</taxon>
        <taxon>Viridiplantae</taxon>
        <taxon>Streptophyta</taxon>
        <taxon>Embryophyta</taxon>
        <taxon>Tracheophyta</taxon>
        <taxon>Spermatophyta</taxon>
        <taxon>Magnoliopsida</taxon>
        <taxon>eudicotyledons</taxon>
        <taxon>Gunneridae</taxon>
        <taxon>Pentapetalae</taxon>
        <taxon>asterids</taxon>
        <taxon>lamiids</taxon>
        <taxon>Lamiales</taxon>
        <taxon>Orobanchaceae</taxon>
        <taxon>Orobanchaceae incertae sedis</taxon>
        <taxon>Phtheirospermum</taxon>
    </lineage>
</organism>
<dbReference type="GO" id="GO:0046983">
    <property type="term" value="F:protein dimerization activity"/>
    <property type="evidence" value="ECO:0007669"/>
    <property type="project" value="InterPro"/>
</dbReference>
<dbReference type="GO" id="GO:0005634">
    <property type="term" value="C:nucleus"/>
    <property type="evidence" value="ECO:0007669"/>
    <property type="project" value="UniProtKB-SubCell"/>
</dbReference>
<dbReference type="Proteomes" id="UP000653305">
    <property type="component" value="Unassembled WGS sequence"/>
</dbReference>
<dbReference type="PANTHER" id="PTHR11945:SF776">
    <property type="entry name" value="AGAMOUS-LIKE 50-RELATED"/>
    <property type="match status" value="1"/>
</dbReference>
<proteinExistence type="predicted"/>
<keyword evidence="2" id="KW-0805">Transcription regulation</keyword>
<sequence length="92" mass="10315">MDSRKTPNARIENETRQQVTFSERRTKLFKKVCEIGTLCGAETAVVINSPAGKLHSFGYPNVETVAHKFLNLKNINVSIVIAWPTSQEVLIE</sequence>
<keyword evidence="5" id="KW-0539">Nucleus</keyword>
<dbReference type="Pfam" id="PF00319">
    <property type="entry name" value="SRF-TF"/>
    <property type="match status" value="1"/>
</dbReference>
<dbReference type="GO" id="GO:0000978">
    <property type="term" value="F:RNA polymerase II cis-regulatory region sequence-specific DNA binding"/>
    <property type="evidence" value="ECO:0007669"/>
    <property type="project" value="TreeGrafter"/>
</dbReference>
<dbReference type="PROSITE" id="PS50066">
    <property type="entry name" value="MADS_BOX_2"/>
    <property type="match status" value="1"/>
</dbReference>
<dbReference type="GO" id="GO:0000981">
    <property type="term" value="F:DNA-binding transcription factor activity, RNA polymerase II-specific"/>
    <property type="evidence" value="ECO:0007669"/>
    <property type="project" value="TreeGrafter"/>
</dbReference>
<feature type="domain" description="MADS-box" evidence="6">
    <location>
        <begin position="1"/>
        <end position="61"/>
    </location>
</feature>
<comment type="subcellular location">
    <subcellularLocation>
        <location evidence="1">Nucleus</location>
    </subcellularLocation>
</comment>
<dbReference type="AlphaFoldDB" id="A0A830D9G2"/>
<dbReference type="SMART" id="SM00432">
    <property type="entry name" value="MADS"/>
    <property type="match status" value="1"/>
</dbReference>
<evidence type="ECO:0000313" key="8">
    <source>
        <dbReference type="Proteomes" id="UP000653305"/>
    </source>
</evidence>
<name>A0A830D9G2_9LAMI</name>
<evidence type="ECO:0000259" key="6">
    <source>
        <dbReference type="PROSITE" id="PS50066"/>
    </source>
</evidence>
<keyword evidence="4" id="KW-0804">Transcription</keyword>
<evidence type="ECO:0000256" key="5">
    <source>
        <dbReference type="ARBA" id="ARBA00023242"/>
    </source>
</evidence>
<dbReference type="EMBL" id="BMAC01002090">
    <property type="protein sequence ID" value="GFQ07890.1"/>
    <property type="molecule type" value="Genomic_DNA"/>
</dbReference>
<dbReference type="Gene3D" id="3.40.1810.10">
    <property type="entry name" value="Transcription factor, MADS-box"/>
    <property type="match status" value="1"/>
</dbReference>
<evidence type="ECO:0000256" key="2">
    <source>
        <dbReference type="ARBA" id="ARBA00023015"/>
    </source>
</evidence>
<evidence type="ECO:0000256" key="4">
    <source>
        <dbReference type="ARBA" id="ARBA00023163"/>
    </source>
</evidence>
<dbReference type="PANTHER" id="PTHR11945">
    <property type="entry name" value="MADS BOX PROTEIN"/>
    <property type="match status" value="1"/>
</dbReference>
<evidence type="ECO:0000313" key="7">
    <source>
        <dbReference type="EMBL" id="GFQ07890.1"/>
    </source>
</evidence>
<comment type="caution">
    <text evidence="7">The sequence shown here is derived from an EMBL/GenBank/DDBJ whole genome shotgun (WGS) entry which is preliminary data.</text>
</comment>
<reference evidence="7" key="1">
    <citation type="submission" date="2020-07" db="EMBL/GenBank/DDBJ databases">
        <title>Ethylene signaling mediates host invasion by parasitic plants.</title>
        <authorList>
            <person name="Yoshida S."/>
        </authorList>
    </citation>
    <scope>NUCLEOTIDE SEQUENCE</scope>
    <source>
        <strain evidence="7">Okayama</strain>
    </source>
</reference>
<protein>
    <submittedName>
        <fullName evidence="7">Agamous-like mads-box protein agl61</fullName>
    </submittedName>
</protein>
<keyword evidence="3" id="KW-0238">DNA-binding</keyword>